<keyword evidence="5" id="KW-0276">Fatty acid metabolism</keyword>
<dbReference type="PRINTS" id="PR00075">
    <property type="entry name" value="FACDDSATRASE"/>
</dbReference>
<comment type="cofactor">
    <cofactor evidence="12">
        <name>Fe(2+)</name>
        <dbReference type="ChEBI" id="CHEBI:29033"/>
    </cofactor>
</comment>
<evidence type="ECO:0000256" key="6">
    <source>
        <dbReference type="ARBA" id="ARBA00022989"/>
    </source>
</evidence>
<evidence type="ECO:0000256" key="4">
    <source>
        <dbReference type="ARBA" id="ARBA00022692"/>
    </source>
</evidence>
<dbReference type="Pfam" id="PF00487">
    <property type="entry name" value="FA_desaturase"/>
    <property type="match status" value="1"/>
</dbReference>
<evidence type="ECO:0000313" key="16">
    <source>
        <dbReference type="Proteomes" id="UP000008237"/>
    </source>
</evidence>
<name>E2C647_HARSA</name>
<comment type="subcellular location">
    <subcellularLocation>
        <location evidence="1">Membrane</location>
        <topology evidence="1">Multi-pass membrane protein</topology>
    </subcellularLocation>
</comment>
<keyword evidence="10 13" id="KW-0472">Membrane</keyword>
<keyword evidence="16" id="KW-1185">Reference proteome</keyword>
<dbReference type="InParanoid" id="E2C647"/>
<keyword evidence="6 13" id="KW-1133">Transmembrane helix</keyword>
<gene>
    <name evidence="15" type="ORF">EAI_06692</name>
</gene>
<evidence type="ECO:0000256" key="2">
    <source>
        <dbReference type="ARBA" id="ARBA00009295"/>
    </source>
</evidence>
<reference evidence="15 16" key="1">
    <citation type="journal article" date="2010" name="Science">
        <title>Genomic comparison of the ants Camponotus floridanus and Harpegnathos saltator.</title>
        <authorList>
            <person name="Bonasio R."/>
            <person name="Zhang G."/>
            <person name="Ye C."/>
            <person name="Mutti N.S."/>
            <person name="Fang X."/>
            <person name="Qin N."/>
            <person name="Donahue G."/>
            <person name="Yang P."/>
            <person name="Li Q."/>
            <person name="Li C."/>
            <person name="Zhang P."/>
            <person name="Huang Z."/>
            <person name="Berger S.L."/>
            <person name="Reinberg D."/>
            <person name="Wang J."/>
            <person name="Liebig J."/>
        </authorList>
    </citation>
    <scope>NUCLEOTIDE SEQUENCE [LARGE SCALE GENOMIC DNA]</scope>
    <source>
        <strain evidence="15 16">R22 G/1</strain>
    </source>
</reference>
<keyword evidence="3 12" id="KW-0444">Lipid biosynthesis</keyword>
<dbReference type="InterPro" id="IPR015876">
    <property type="entry name" value="Acyl-CoA_DS"/>
</dbReference>
<keyword evidence="9" id="KW-0443">Lipid metabolism</keyword>
<dbReference type="EMBL" id="GL452916">
    <property type="protein sequence ID" value="EFN76590.1"/>
    <property type="molecule type" value="Genomic_DNA"/>
</dbReference>
<evidence type="ECO:0000256" key="13">
    <source>
        <dbReference type="SAM" id="Phobius"/>
    </source>
</evidence>
<comment type="similarity">
    <text evidence="2 12">Belongs to the fatty acid desaturase type 1 family.</text>
</comment>
<evidence type="ECO:0000256" key="10">
    <source>
        <dbReference type="ARBA" id="ARBA00023136"/>
    </source>
</evidence>
<evidence type="ECO:0000256" key="5">
    <source>
        <dbReference type="ARBA" id="ARBA00022832"/>
    </source>
</evidence>
<feature type="transmembrane region" description="Helical" evidence="13">
    <location>
        <begin position="172"/>
        <end position="193"/>
    </location>
</feature>
<evidence type="ECO:0000259" key="14">
    <source>
        <dbReference type="Pfam" id="PF00487"/>
    </source>
</evidence>
<dbReference type="CDD" id="cd03505">
    <property type="entry name" value="Delta9-FADS-like"/>
    <property type="match status" value="1"/>
</dbReference>
<keyword evidence="7 12" id="KW-0560">Oxidoreductase</keyword>
<dbReference type="PANTHER" id="PTHR11351:SF31">
    <property type="entry name" value="DESATURASE 1, ISOFORM A-RELATED"/>
    <property type="match status" value="1"/>
</dbReference>
<dbReference type="GO" id="GO:0005789">
    <property type="term" value="C:endoplasmic reticulum membrane"/>
    <property type="evidence" value="ECO:0007669"/>
    <property type="project" value="TreeGrafter"/>
</dbReference>
<evidence type="ECO:0000313" key="15">
    <source>
        <dbReference type="EMBL" id="EFN76590.1"/>
    </source>
</evidence>
<evidence type="ECO:0000256" key="9">
    <source>
        <dbReference type="ARBA" id="ARBA00023098"/>
    </source>
</evidence>
<evidence type="ECO:0000256" key="7">
    <source>
        <dbReference type="ARBA" id="ARBA00023002"/>
    </source>
</evidence>
<evidence type="ECO:0000256" key="11">
    <source>
        <dbReference type="ARBA" id="ARBA00023160"/>
    </source>
</evidence>
<dbReference type="GO" id="GO:0006636">
    <property type="term" value="P:unsaturated fatty acid biosynthetic process"/>
    <property type="evidence" value="ECO:0007669"/>
    <property type="project" value="TreeGrafter"/>
</dbReference>
<dbReference type="FunCoup" id="E2C647">
    <property type="interactions" value="452"/>
</dbReference>
<accession>E2C647</accession>
<dbReference type="OMA" id="IGWAYEL"/>
<evidence type="ECO:0000256" key="3">
    <source>
        <dbReference type="ARBA" id="ARBA00022516"/>
    </source>
</evidence>
<evidence type="ECO:0000256" key="8">
    <source>
        <dbReference type="ARBA" id="ARBA00023004"/>
    </source>
</evidence>
<feature type="transmembrane region" description="Helical" evidence="13">
    <location>
        <begin position="34"/>
        <end position="51"/>
    </location>
</feature>
<dbReference type="GO" id="GO:0005506">
    <property type="term" value="F:iron ion binding"/>
    <property type="evidence" value="ECO:0007669"/>
    <property type="project" value="TreeGrafter"/>
</dbReference>
<keyword evidence="11 12" id="KW-0275">Fatty acid biosynthesis</keyword>
<keyword evidence="4 12" id="KW-0812">Transmembrane</keyword>
<dbReference type="Proteomes" id="UP000008237">
    <property type="component" value="Unassembled WGS sequence"/>
</dbReference>
<keyword evidence="8" id="KW-0408">Iron</keyword>
<dbReference type="InterPro" id="IPR005804">
    <property type="entry name" value="FA_desaturase_dom"/>
</dbReference>
<dbReference type="AlphaFoldDB" id="E2C647"/>
<dbReference type="PANTHER" id="PTHR11351">
    <property type="entry name" value="ACYL-COA DESATURASE"/>
    <property type="match status" value="1"/>
</dbReference>
<dbReference type="OrthoDB" id="10260134at2759"/>
<dbReference type="GO" id="GO:0004768">
    <property type="term" value="F:stearoyl-CoA 9-desaturase activity"/>
    <property type="evidence" value="ECO:0007669"/>
    <property type="project" value="TreeGrafter"/>
</dbReference>
<evidence type="ECO:0000256" key="12">
    <source>
        <dbReference type="RuleBase" id="RU000581"/>
    </source>
</evidence>
<feature type="transmembrane region" description="Helical" evidence="13">
    <location>
        <begin position="199"/>
        <end position="219"/>
    </location>
</feature>
<protein>
    <submittedName>
        <fullName evidence="15">Acyl-CoA Delta(11) desaturase</fullName>
    </submittedName>
</protein>
<organism evidence="16">
    <name type="scientific">Harpegnathos saltator</name>
    <name type="common">Jerdon's jumping ant</name>
    <dbReference type="NCBI Taxonomy" id="610380"/>
    <lineage>
        <taxon>Eukaryota</taxon>
        <taxon>Metazoa</taxon>
        <taxon>Ecdysozoa</taxon>
        <taxon>Arthropoda</taxon>
        <taxon>Hexapoda</taxon>
        <taxon>Insecta</taxon>
        <taxon>Pterygota</taxon>
        <taxon>Neoptera</taxon>
        <taxon>Endopterygota</taxon>
        <taxon>Hymenoptera</taxon>
        <taxon>Apocrita</taxon>
        <taxon>Aculeata</taxon>
        <taxon>Formicoidea</taxon>
        <taxon>Formicidae</taxon>
        <taxon>Ponerinae</taxon>
        <taxon>Ponerini</taxon>
        <taxon>Harpegnathos</taxon>
    </lineage>
</organism>
<comment type="domain">
    <text evidence="12">The histidine box domains are involved in binding the catalytic metal ions.</text>
</comment>
<evidence type="ECO:0000256" key="1">
    <source>
        <dbReference type="ARBA" id="ARBA00004141"/>
    </source>
</evidence>
<feature type="domain" description="Fatty acid desaturase" evidence="14">
    <location>
        <begin position="68"/>
        <end position="260"/>
    </location>
</feature>
<proteinExistence type="inferred from homology"/>
<sequence>MTSNIIRVPAEMLFEEETVAEQQSIETMKEQPKYVIHIIWRYVMLFLYLHIASLYGIYLAFTSAKLVTVIFAGAHRLWSHRSYKAKWPLRLLLVILNTTAFQNSVIDWAKDHRIHHKYSDTDADPHNSNRGFFFSHMGWLLCRKHPEVMKKGKAIDISDLKSDPMLVFQKKYYALLMPLMCFILPTVIPVVCWNETWTNAYYICAVFRYIFLLNMTGLVNSAAHSIGNKPYDKYIKASQNKSVAIMISGEGWHNYHHVFPWDYKTAEYGNYSFNITTAFIDFFAKIGWAYDLKSTSEDMVRKRVEKTGDGSHDLWGWGDNDQTQEERNQMIVTYNSAKD</sequence>